<dbReference type="InterPro" id="IPR042099">
    <property type="entry name" value="ANL_N_sf"/>
</dbReference>
<accession>A0A841R8E9</accession>
<dbReference type="Gene3D" id="3.40.50.12780">
    <property type="entry name" value="N-terminal domain of ligase-like"/>
    <property type="match status" value="1"/>
</dbReference>
<evidence type="ECO:0000259" key="2">
    <source>
        <dbReference type="Pfam" id="PF00501"/>
    </source>
</evidence>
<dbReference type="InterPro" id="IPR000873">
    <property type="entry name" value="AMP-dep_synth/lig_dom"/>
</dbReference>
<dbReference type="InterPro" id="IPR020845">
    <property type="entry name" value="AMP-binding_CS"/>
</dbReference>
<feature type="region of interest" description="Disordered" evidence="1">
    <location>
        <begin position="502"/>
        <end position="522"/>
    </location>
</feature>
<sequence length="522" mass="58782">MQVHDLLNYAAINSPEKDAVWYKDEWMTYRQLGDATDRIASFLLNQEFRKGDRVALLLENSHFYVASYFAILKAGGVVVGISTDATVDRLQYQINDSEARILITQTRFMKIVNQTTEELTSLRAILLEENTGTVPENGRILYKRYSELEFASVRREFPRTIDIDLAEIVYTSGSTGKPKGVMLTHLNLVTNMKAISSYLHMTGNDRMMVILPFTYIYGKSLLLTHVLKEASVVIDNRFVFPNKVLDTMEELEVTGFSGVPSTYMILLNRSTVRERNFSSLRYVTQAGGSMAPVVQEEVVKAFSPAQLYIMYGATEAAPRLSYLEPEYLFERRGSIGKPVDNVELLVCDSEGNELPPGEVGEITARGSNIMIGYWRDPEETAKVLRHGMYYTGDLGKVDEDGFFYVVGRSKEMIKVKGFRVGIKEIEDAILELEDVVETAVVGVDDPLTGEAILALIIPRKKDWNGKEQIRNHLKKRVPAISQPAYIEFRDSFPKNSSGKILKAQIKGEENKKDRSGKTSVVS</sequence>
<dbReference type="Gene3D" id="3.30.300.30">
    <property type="match status" value="1"/>
</dbReference>
<keyword evidence="5" id="KW-1185">Reference proteome</keyword>
<feature type="domain" description="AMP-dependent synthetase/ligase" evidence="2">
    <location>
        <begin position="11"/>
        <end position="374"/>
    </location>
</feature>
<evidence type="ECO:0000313" key="4">
    <source>
        <dbReference type="EMBL" id="MBB6479239.1"/>
    </source>
</evidence>
<dbReference type="GO" id="GO:0016877">
    <property type="term" value="F:ligase activity, forming carbon-sulfur bonds"/>
    <property type="evidence" value="ECO:0007669"/>
    <property type="project" value="UniProtKB-ARBA"/>
</dbReference>
<dbReference type="AlphaFoldDB" id="A0A841R8E9"/>
<dbReference type="PROSITE" id="PS00455">
    <property type="entry name" value="AMP_BINDING"/>
    <property type="match status" value="1"/>
</dbReference>
<comment type="caution">
    <text evidence="4">The sequence shown here is derived from an EMBL/GenBank/DDBJ whole genome shotgun (WGS) entry which is preliminary data.</text>
</comment>
<feature type="domain" description="AMP-binding enzyme C-terminal" evidence="3">
    <location>
        <begin position="424"/>
        <end position="499"/>
    </location>
</feature>
<dbReference type="Proteomes" id="UP000587760">
    <property type="component" value="Unassembled WGS sequence"/>
</dbReference>
<dbReference type="PANTHER" id="PTHR43767">
    <property type="entry name" value="LONG-CHAIN-FATTY-ACID--COA LIGASE"/>
    <property type="match status" value="1"/>
</dbReference>
<protein>
    <submittedName>
        <fullName evidence="4">Acyl-CoA synthetase (AMP-forming)/AMP-acid ligase II</fullName>
    </submittedName>
</protein>
<dbReference type="SUPFAM" id="SSF56801">
    <property type="entry name" value="Acetyl-CoA synthetase-like"/>
    <property type="match status" value="1"/>
</dbReference>
<name>A0A841R8E9_9SPIO</name>
<evidence type="ECO:0000259" key="3">
    <source>
        <dbReference type="Pfam" id="PF13193"/>
    </source>
</evidence>
<keyword evidence="4" id="KW-0436">Ligase</keyword>
<gene>
    <name evidence="4" type="ORF">HNR50_000872</name>
</gene>
<dbReference type="Pfam" id="PF13193">
    <property type="entry name" value="AMP-binding_C"/>
    <property type="match status" value="1"/>
</dbReference>
<organism evidence="4 5">
    <name type="scientific">Spirochaeta isovalerica</name>
    <dbReference type="NCBI Taxonomy" id="150"/>
    <lineage>
        <taxon>Bacteria</taxon>
        <taxon>Pseudomonadati</taxon>
        <taxon>Spirochaetota</taxon>
        <taxon>Spirochaetia</taxon>
        <taxon>Spirochaetales</taxon>
        <taxon>Spirochaetaceae</taxon>
        <taxon>Spirochaeta</taxon>
    </lineage>
</organism>
<dbReference type="InterPro" id="IPR025110">
    <property type="entry name" value="AMP-bd_C"/>
</dbReference>
<feature type="compositionally biased region" description="Basic and acidic residues" evidence="1">
    <location>
        <begin position="505"/>
        <end position="516"/>
    </location>
</feature>
<dbReference type="EMBL" id="JACHGJ010000001">
    <property type="protein sequence ID" value="MBB6479239.1"/>
    <property type="molecule type" value="Genomic_DNA"/>
</dbReference>
<dbReference type="InterPro" id="IPR050237">
    <property type="entry name" value="ATP-dep_AMP-bd_enzyme"/>
</dbReference>
<evidence type="ECO:0000256" key="1">
    <source>
        <dbReference type="SAM" id="MobiDB-lite"/>
    </source>
</evidence>
<proteinExistence type="predicted"/>
<dbReference type="PANTHER" id="PTHR43767:SF10">
    <property type="entry name" value="SURFACTIN SYNTHASE SUBUNIT 1"/>
    <property type="match status" value="1"/>
</dbReference>
<reference evidence="4 5" key="1">
    <citation type="submission" date="2020-08" db="EMBL/GenBank/DDBJ databases">
        <title>Genomic Encyclopedia of Type Strains, Phase IV (KMG-IV): sequencing the most valuable type-strain genomes for metagenomic binning, comparative biology and taxonomic classification.</title>
        <authorList>
            <person name="Goeker M."/>
        </authorList>
    </citation>
    <scope>NUCLEOTIDE SEQUENCE [LARGE SCALE GENOMIC DNA]</scope>
    <source>
        <strain evidence="4 5">DSM 2461</strain>
    </source>
</reference>
<dbReference type="RefSeq" id="WP_184744237.1">
    <property type="nucleotide sequence ID" value="NZ_JACHGJ010000001.1"/>
</dbReference>
<dbReference type="InterPro" id="IPR045851">
    <property type="entry name" value="AMP-bd_C_sf"/>
</dbReference>
<evidence type="ECO:0000313" key="5">
    <source>
        <dbReference type="Proteomes" id="UP000587760"/>
    </source>
</evidence>
<dbReference type="Pfam" id="PF00501">
    <property type="entry name" value="AMP-binding"/>
    <property type="match status" value="1"/>
</dbReference>